<keyword evidence="1" id="KW-0472">Membrane</keyword>
<dbReference type="Proteomes" id="UP000309016">
    <property type="component" value="Chromosome"/>
</dbReference>
<sequence length="212" mass="24438">MKKKIIFLIIIGLIAILSYQIRSFEFVLLAVILLSLIFLILAGIIHAFKRMNRAYFKIPVIIICISLAGIFVSLFRPYEKAVLESGTVKEKLAYAYATDQGDRQQLRSYSRLLGKLEQRDEERLAQVMSLHQQDQIIKPMDKFYAAFIYHHSDNSKDYRIASQLAAAAAQDPALKDHYQAQWLARAAYDRYMISIGKEEKYGTQNTFSLEME</sequence>
<feature type="transmembrane region" description="Helical" evidence="1">
    <location>
        <begin position="27"/>
        <end position="48"/>
    </location>
</feature>
<feature type="transmembrane region" description="Helical" evidence="1">
    <location>
        <begin position="55"/>
        <end position="75"/>
    </location>
</feature>
<proteinExistence type="predicted"/>
<accession>A0A5B7X7X8</accession>
<dbReference type="OrthoDB" id="852748at2"/>
<keyword evidence="1" id="KW-1133">Transmembrane helix</keyword>
<protein>
    <submittedName>
        <fullName evidence="2">Uncharacterized protein</fullName>
    </submittedName>
</protein>
<dbReference type="EMBL" id="CP040812">
    <property type="protein sequence ID" value="QCY70741.1"/>
    <property type="molecule type" value="Genomic_DNA"/>
</dbReference>
<keyword evidence="3" id="KW-1185">Reference proteome</keyword>
<keyword evidence="1" id="KW-0812">Transmembrane</keyword>
<gene>
    <name evidence="2" type="ORF">FHG64_15820</name>
</gene>
<organism evidence="2 3">
    <name type="scientific">Antarcticibacterium flavum</name>
    <dbReference type="NCBI Taxonomy" id="2058175"/>
    <lineage>
        <taxon>Bacteria</taxon>
        <taxon>Pseudomonadati</taxon>
        <taxon>Bacteroidota</taxon>
        <taxon>Flavobacteriia</taxon>
        <taxon>Flavobacteriales</taxon>
        <taxon>Flavobacteriaceae</taxon>
        <taxon>Antarcticibacterium</taxon>
    </lineage>
</organism>
<evidence type="ECO:0000313" key="2">
    <source>
        <dbReference type="EMBL" id="QCY70741.1"/>
    </source>
</evidence>
<feature type="transmembrane region" description="Helical" evidence="1">
    <location>
        <begin position="5"/>
        <end position="21"/>
    </location>
</feature>
<reference evidence="2 3" key="1">
    <citation type="submission" date="2019-06" db="EMBL/GenBank/DDBJ databases">
        <title>Complete genome sequence of Antarcticibacterium flavum KCTC 52984T from an Antarctic marine sediment.</title>
        <authorList>
            <person name="Lee Y.M."/>
            <person name="Shin S.C."/>
        </authorList>
    </citation>
    <scope>NUCLEOTIDE SEQUENCE [LARGE SCALE GENOMIC DNA]</scope>
    <source>
        <strain evidence="2 3">KCTC 52984</strain>
    </source>
</reference>
<evidence type="ECO:0000256" key="1">
    <source>
        <dbReference type="SAM" id="Phobius"/>
    </source>
</evidence>
<dbReference type="KEGG" id="afla:FHG64_15820"/>
<dbReference type="AlphaFoldDB" id="A0A5B7X7X8"/>
<evidence type="ECO:0000313" key="3">
    <source>
        <dbReference type="Proteomes" id="UP000309016"/>
    </source>
</evidence>
<dbReference type="RefSeq" id="WP_139067309.1">
    <property type="nucleotide sequence ID" value="NZ_CP040812.1"/>
</dbReference>
<name>A0A5B7X7X8_9FLAO</name>